<dbReference type="SUPFAM" id="SSF51735">
    <property type="entry name" value="NAD(P)-binding Rossmann-fold domains"/>
    <property type="match status" value="1"/>
</dbReference>
<dbReference type="PANTHER" id="PTHR43159:SF2">
    <property type="entry name" value="ENOYL-[ACYL-CARRIER-PROTEIN] REDUCTASE [NADH], CHLOROPLASTIC"/>
    <property type="match status" value="1"/>
</dbReference>
<evidence type="ECO:0000256" key="6">
    <source>
        <dbReference type="ARBA" id="ARBA00023098"/>
    </source>
</evidence>
<dbReference type="GO" id="GO:0004318">
    <property type="term" value="F:enoyl-[acyl-carrier-protein] reductase (NADH) activity"/>
    <property type="evidence" value="ECO:0007669"/>
    <property type="project" value="UniProtKB-EC"/>
</dbReference>
<evidence type="ECO:0000256" key="5">
    <source>
        <dbReference type="ARBA" id="ARBA00023002"/>
    </source>
</evidence>
<dbReference type="InterPro" id="IPR014358">
    <property type="entry name" value="Enoyl-ACP_Rdtase_NADH"/>
</dbReference>
<dbReference type="Pfam" id="PF13561">
    <property type="entry name" value="adh_short_C2"/>
    <property type="match status" value="1"/>
</dbReference>
<organism evidence="9 10">
    <name type="scientific">Arachnia rubra</name>
    <dbReference type="NCBI Taxonomy" id="1547448"/>
    <lineage>
        <taxon>Bacteria</taxon>
        <taxon>Bacillati</taxon>
        <taxon>Actinomycetota</taxon>
        <taxon>Actinomycetes</taxon>
        <taxon>Propionibacteriales</taxon>
        <taxon>Propionibacteriaceae</taxon>
        <taxon>Arachnia</taxon>
    </lineage>
</organism>
<comment type="pathway">
    <text evidence="1">Lipid metabolism.</text>
</comment>
<dbReference type="PANTHER" id="PTHR43159">
    <property type="entry name" value="ENOYL-[ACYL-CARRIER-PROTEIN] REDUCTASE"/>
    <property type="match status" value="1"/>
</dbReference>
<keyword evidence="5 8" id="KW-0560">Oxidoreductase</keyword>
<dbReference type="InterPro" id="IPR036291">
    <property type="entry name" value="NAD(P)-bd_dom_sf"/>
</dbReference>
<evidence type="ECO:0000256" key="4">
    <source>
        <dbReference type="ARBA" id="ARBA00022832"/>
    </source>
</evidence>
<dbReference type="EC" id="1.3.1.9" evidence="8"/>
<keyword evidence="8" id="KW-0520">NAD</keyword>
<keyword evidence="7 8" id="KW-0275">Fatty acid biosynthesis</keyword>
<gene>
    <name evidence="9" type="primary">fabI</name>
    <name evidence="9" type="ORF">J5A65_09785</name>
</gene>
<evidence type="ECO:0000256" key="7">
    <source>
        <dbReference type="ARBA" id="ARBA00023160"/>
    </source>
</evidence>
<keyword evidence="4" id="KW-0276">Fatty acid metabolism</keyword>
<evidence type="ECO:0000256" key="1">
    <source>
        <dbReference type="ARBA" id="ARBA00005189"/>
    </source>
</evidence>
<dbReference type="RefSeq" id="WP_212321559.1">
    <property type="nucleotide sequence ID" value="NZ_AP024463.1"/>
</dbReference>
<dbReference type="Gene3D" id="3.40.50.720">
    <property type="entry name" value="NAD(P)-binding Rossmann-like Domain"/>
    <property type="match status" value="1"/>
</dbReference>
<evidence type="ECO:0000313" key="9">
    <source>
        <dbReference type="EMBL" id="QUC07233.1"/>
    </source>
</evidence>
<accession>A0ABX7Y2S3</accession>
<evidence type="ECO:0000256" key="3">
    <source>
        <dbReference type="ARBA" id="ARBA00022516"/>
    </source>
</evidence>
<name>A0ABX7Y2S3_9ACTN</name>
<evidence type="ECO:0000313" key="10">
    <source>
        <dbReference type="Proteomes" id="UP000678513"/>
    </source>
</evidence>
<reference evidence="9 10" key="1">
    <citation type="submission" date="2021-03" db="EMBL/GenBank/DDBJ databases">
        <title>Human Oral Microbial Genomes.</title>
        <authorList>
            <person name="Johnston C.D."/>
            <person name="Chen T."/>
            <person name="Dewhirst F.E."/>
        </authorList>
    </citation>
    <scope>NUCLEOTIDE SEQUENCE [LARGE SCALE GENOMIC DNA]</scope>
    <source>
        <strain evidence="9 10">DSMZ 100122</strain>
    </source>
</reference>
<dbReference type="InterPro" id="IPR002347">
    <property type="entry name" value="SDR_fam"/>
</dbReference>
<keyword evidence="3 8" id="KW-0444">Lipid biosynthesis</keyword>
<comment type="catalytic activity">
    <reaction evidence="8">
        <text>a 2,3-saturated acyl-[ACP] + NAD(+) = a (2E)-enoyl-[ACP] + NADH + H(+)</text>
        <dbReference type="Rhea" id="RHEA:10240"/>
        <dbReference type="Rhea" id="RHEA-COMP:9925"/>
        <dbReference type="Rhea" id="RHEA-COMP:9926"/>
        <dbReference type="ChEBI" id="CHEBI:15378"/>
        <dbReference type="ChEBI" id="CHEBI:57540"/>
        <dbReference type="ChEBI" id="CHEBI:57945"/>
        <dbReference type="ChEBI" id="CHEBI:78784"/>
        <dbReference type="ChEBI" id="CHEBI:78785"/>
        <dbReference type="EC" id="1.3.1.9"/>
    </reaction>
</comment>
<dbReference type="NCBIfam" id="NF005908">
    <property type="entry name" value="PRK07889.1"/>
    <property type="match status" value="1"/>
</dbReference>
<dbReference type="PIRSF" id="PIRSF000094">
    <property type="entry name" value="Enoyl-ACP_rdct"/>
    <property type="match status" value="1"/>
</dbReference>
<comment type="similarity">
    <text evidence="2 8">Belongs to the short-chain dehydrogenases/reductases (SDR) family. FabI subfamily.</text>
</comment>
<protein>
    <recommendedName>
        <fullName evidence="8">Enoyl-[acyl-carrier-protein] reductase [NADH]</fullName>
        <ecNumber evidence="8">1.3.1.9</ecNumber>
    </recommendedName>
</protein>
<dbReference type="Proteomes" id="UP000678513">
    <property type="component" value="Chromosome"/>
</dbReference>
<keyword evidence="6" id="KW-0443">Lipid metabolism</keyword>
<keyword evidence="10" id="KW-1185">Reference proteome</keyword>
<evidence type="ECO:0000256" key="8">
    <source>
        <dbReference type="PIRNR" id="PIRNR000094"/>
    </source>
</evidence>
<proteinExistence type="inferred from homology"/>
<dbReference type="EMBL" id="CP072384">
    <property type="protein sequence ID" value="QUC07233.1"/>
    <property type="molecule type" value="Genomic_DNA"/>
</dbReference>
<sequence>MGILEGKNILVTGVTMNTSIAYRVTELAQAEGAKVVVSNLGRAVSLTRRVVGRLATVPPVLELDVTSPEHLAALPGQLQEHFDHLDGIVHSIAFANPARALGGAFLDTSWEDVGISLNTSTYSYVSLAVACRELLRPGSSVVGLTFDAKVSWPKYDWMGVAKAGLESASRYLARYLGSEGIRSNLVAAGPIDTIAKTAIPGAEEFSDFWGERAPLGWDTTDATAAAKAVVALLSDWFPATTGEIIHVDGGLHSTGA</sequence>
<evidence type="ECO:0000256" key="2">
    <source>
        <dbReference type="ARBA" id="ARBA00009233"/>
    </source>
</evidence>